<evidence type="ECO:0000256" key="1">
    <source>
        <dbReference type="SAM" id="Phobius"/>
    </source>
</evidence>
<evidence type="ECO:0000313" key="2">
    <source>
        <dbReference type="EMBL" id="EKE43688.1"/>
    </source>
</evidence>
<name>K2H7U3_9RHOB</name>
<protein>
    <submittedName>
        <fullName evidence="2">Uncharacterized protein</fullName>
    </submittedName>
</protein>
<dbReference type="OrthoDB" id="7876416at2"/>
<dbReference type="STRING" id="1231392.OCGS_2420"/>
<evidence type="ECO:0000313" key="3">
    <source>
        <dbReference type="Proteomes" id="UP000006765"/>
    </source>
</evidence>
<organism evidence="2 3">
    <name type="scientific">Oceaniovalibus guishaninsula JLT2003</name>
    <dbReference type="NCBI Taxonomy" id="1231392"/>
    <lineage>
        <taxon>Bacteria</taxon>
        <taxon>Pseudomonadati</taxon>
        <taxon>Pseudomonadota</taxon>
        <taxon>Alphaproteobacteria</taxon>
        <taxon>Rhodobacterales</taxon>
        <taxon>Roseobacteraceae</taxon>
        <taxon>Oceaniovalibus</taxon>
    </lineage>
</organism>
<keyword evidence="3" id="KW-1185">Reference proteome</keyword>
<keyword evidence="1" id="KW-0472">Membrane</keyword>
<keyword evidence="1" id="KW-0812">Transmembrane</keyword>
<dbReference type="RefSeq" id="WP_007427572.1">
    <property type="nucleotide sequence ID" value="NZ_AMGO01000052.1"/>
</dbReference>
<gene>
    <name evidence="2" type="ORF">OCGS_2420</name>
</gene>
<comment type="caution">
    <text evidence="2">The sequence shown here is derived from an EMBL/GenBank/DDBJ whole genome shotgun (WGS) entry which is preliminary data.</text>
</comment>
<accession>K2H7U3</accession>
<dbReference type="Proteomes" id="UP000006765">
    <property type="component" value="Unassembled WGS sequence"/>
</dbReference>
<reference evidence="2 3" key="1">
    <citation type="journal article" date="2012" name="J. Bacteriol.">
        <title>Draft Genome Sequence of Oceaniovalibus guishaninsula JLT2003T.</title>
        <authorList>
            <person name="Tang K."/>
            <person name="Liu K."/>
            <person name="Jiao N."/>
        </authorList>
    </citation>
    <scope>NUCLEOTIDE SEQUENCE [LARGE SCALE GENOMIC DNA]</scope>
    <source>
        <strain evidence="2 3">JLT2003</strain>
    </source>
</reference>
<feature type="transmembrane region" description="Helical" evidence="1">
    <location>
        <begin position="6"/>
        <end position="25"/>
    </location>
</feature>
<dbReference type="EMBL" id="AMGO01000052">
    <property type="protein sequence ID" value="EKE43688.1"/>
    <property type="molecule type" value="Genomic_DNA"/>
</dbReference>
<proteinExistence type="predicted"/>
<keyword evidence="1" id="KW-1133">Transmembrane helix</keyword>
<dbReference type="eggNOG" id="ENOG50335WQ">
    <property type="taxonomic scope" value="Bacteria"/>
</dbReference>
<sequence length="63" mass="7233">MAVDMLLGVVADHGPWVMLVFYLLWRDAQKDHATREALNKNTAVLIEMTTLLRERVPSGYYGR</sequence>
<dbReference type="AlphaFoldDB" id="K2H7U3"/>